<sequence length="1132" mass="122306">MPQNLPSRAWGTRFDTLLASPPLSPTNHTNSSQREVGTGVEPDFVPDSISRGPHEKVVHDASIFVGSLPPNIDHLELTRMLSGHLVGHPEVQTIKVIRDTKGGTCAFIQCQDATSAAHLIRNLHALPPRPFLGRYLRYEPARAFRTLLISYRIPRQFIPSGVPDGTSDFGRDGVELELPTTMRIWRQPGVRHISLLYNSDARTAAEDETLEPQDEPGANGSGLHLHPLVCDEETLSKISEFFGPVEHLRPYRRSGSELSASLAQIFPPPHDAPRSEKMDGGCWEVKWRHRDDCVNALMTLRRVPHLTVTWAHQPGPSETNPNRHGLLQRSANLHLVGGRSFSSHVQGALDDSADVIVRSTPSRLPSSAFPSRFSGKDHSTNPNIVAESVPSAFFNASSEMTDQPSFDAECTPRGSFVAGAKNGPRPRPRALSLNHGQTTHPRPAPIPGWSKKCLSTAGDSNKETESRLWSDRMASNEDHDGMASLPSPSASMSKYGTTRAHLAQSIAPGTELTSTYDDEVQEVDVDIPPTPDFGRWSITPRTPGSLILRTPTTGSYMGDFHNSSAGEFESKTGYPNEGKSGGNALDPTTIFVGGLEKDGPNAWDEDRVRSLFSKYGGVENVKVIRPVNKHSAFAFVKFNNTDSPVRAVQEEHNRLFGRRPIRVQLRDCNPPHRTARRGRGWYPNVGIVHMDSGRPYDQNDDLRVDASLQKPVVISIEGGSREASIVNENVENAIPLLQGLSVKDDADAEANLSKPPADLPETPAMPRAEANTAPKELASQVPLLPETSWPGDSSPSVPITPSPSYTSTSSVSTPGVAYPAPALGYYHPQGWMPGFAQQFPYPVPFMGGYPGYPLHSQPAGQAYTHATGSDASGTPSGTPAPFAPPGMYAPFIPYPAYPMKPPNYDPAQAQQQGPASNAPTPQQAPLLPTGFIQGTGMLVAVYPPDALNQYMSGHQDQQTAATPGAAVVTPQGPTPAAWRPFPHASPGYPPVATMPSATGLQQQPYPHGGGTPGGSHGWTPNVSPAGPGSQGPYFPGAHARQLFPSTSNSGTAGFGNGPTFEQRNIPPRRQYRRDNQSNYHKHNNSRGHSHQRYPRGGFTPSNSSSSVQHSASPAPYMGPHQLDPAVEAGWNQ</sequence>
<protein>
    <submittedName>
        <fullName evidence="1">Uncharacterized protein</fullName>
    </submittedName>
</protein>
<accession>A0ACB8BYY8</accession>
<evidence type="ECO:0000313" key="1">
    <source>
        <dbReference type="EMBL" id="KAH7930380.1"/>
    </source>
</evidence>
<organism evidence="1 2">
    <name type="scientific">Leucogyrophana mollusca</name>
    <dbReference type="NCBI Taxonomy" id="85980"/>
    <lineage>
        <taxon>Eukaryota</taxon>
        <taxon>Fungi</taxon>
        <taxon>Dikarya</taxon>
        <taxon>Basidiomycota</taxon>
        <taxon>Agaricomycotina</taxon>
        <taxon>Agaricomycetes</taxon>
        <taxon>Agaricomycetidae</taxon>
        <taxon>Boletales</taxon>
        <taxon>Boletales incertae sedis</taxon>
        <taxon>Leucogyrophana</taxon>
    </lineage>
</organism>
<comment type="caution">
    <text evidence="1">The sequence shown here is derived from an EMBL/GenBank/DDBJ whole genome shotgun (WGS) entry which is preliminary data.</text>
</comment>
<dbReference type="EMBL" id="MU266332">
    <property type="protein sequence ID" value="KAH7930380.1"/>
    <property type="molecule type" value="Genomic_DNA"/>
</dbReference>
<gene>
    <name evidence="1" type="ORF">BV22DRAFT_1028340</name>
</gene>
<dbReference type="Proteomes" id="UP000790709">
    <property type="component" value="Unassembled WGS sequence"/>
</dbReference>
<evidence type="ECO:0000313" key="2">
    <source>
        <dbReference type="Proteomes" id="UP000790709"/>
    </source>
</evidence>
<proteinExistence type="predicted"/>
<reference evidence="1" key="1">
    <citation type="journal article" date="2021" name="New Phytol.">
        <title>Evolutionary innovations through gain and loss of genes in the ectomycorrhizal Boletales.</title>
        <authorList>
            <person name="Wu G."/>
            <person name="Miyauchi S."/>
            <person name="Morin E."/>
            <person name="Kuo A."/>
            <person name="Drula E."/>
            <person name="Varga T."/>
            <person name="Kohler A."/>
            <person name="Feng B."/>
            <person name="Cao Y."/>
            <person name="Lipzen A."/>
            <person name="Daum C."/>
            <person name="Hundley H."/>
            <person name="Pangilinan J."/>
            <person name="Johnson J."/>
            <person name="Barry K."/>
            <person name="LaButti K."/>
            <person name="Ng V."/>
            <person name="Ahrendt S."/>
            <person name="Min B."/>
            <person name="Choi I.G."/>
            <person name="Park H."/>
            <person name="Plett J.M."/>
            <person name="Magnuson J."/>
            <person name="Spatafora J.W."/>
            <person name="Nagy L.G."/>
            <person name="Henrissat B."/>
            <person name="Grigoriev I.V."/>
            <person name="Yang Z.L."/>
            <person name="Xu J."/>
            <person name="Martin F.M."/>
        </authorList>
    </citation>
    <scope>NUCLEOTIDE SEQUENCE</scope>
    <source>
        <strain evidence="1">KUC20120723A-06</strain>
    </source>
</reference>
<name>A0ACB8BYY8_9AGAM</name>
<keyword evidence="2" id="KW-1185">Reference proteome</keyword>